<evidence type="ECO:0000313" key="1">
    <source>
        <dbReference type="EMBL" id="KAK7328494.1"/>
    </source>
</evidence>
<accession>A0AAN9L6C4</accession>
<keyword evidence="2" id="KW-1185">Reference proteome</keyword>
<sequence length="202" mass="22346">MELASGNPKKAMYLESLAERGKTYTSRKEDRGSVEGARIGSKLLTRWKRIYIPELVSIAQIPYGFLKSRTTSHAFLDISCAPQPALLQRHLPPLNQRLKRTLSLEQNGVHVCFMLITGSMQDCGGSGRVSCLAGKVIWNQYQAPLFLDSMGASSGHVTIPYEPKLKMGLSDCIESGTKSIATNVCRLPPYQTLPTFTYGIYD</sequence>
<reference evidence="1 2" key="1">
    <citation type="submission" date="2024-01" db="EMBL/GenBank/DDBJ databases">
        <title>The genomes of 5 underutilized Papilionoideae crops provide insights into root nodulation and disease resistanc.</title>
        <authorList>
            <person name="Jiang F."/>
        </authorList>
    </citation>
    <scope>NUCLEOTIDE SEQUENCE [LARGE SCALE GENOMIC DNA]</scope>
    <source>
        <strain evidence="1">LVBAO_FW01</strain>
        <tissue evidence="1">Leaves</tissue>
    </source>
</reference>
<dbReference type="AlphaFoldDB" id="A0AAN9L6C4"/>
<evidence type="ECO:0000313" key="2">
    <source>
        <dbReference type="Proteomes" id="UP001367508"/>
    </source>
</evidence>
<protein>
    <submittedName>
        <fullName evidence="1">Uncharacterized protein</fullName>
    </submittedName>
</protein>
<organism evidence="1 2">
    <name type="scientific">Canavalia gladiata</name>
    <name type="common">Sword bean</name>
    <name type="synonym">Dolichos gladiatus</name>
    <dbReference type="NCBI Taxonomy" id="3824"/>
    <lineage>
        <taxon>Eukaryota</taxon>
        <taxon>Viridiplantae</taxon>
        <taxon>Streptophyta</taxon>
        <taxon>Embryophyta</taxon>
        <taxon>Tracheophyta</taxon>
        <taxon>Spermatophyta</taxon>
        <taxon>Magnoliopsida</taxon>
        <taxon>eudicotyledons</taxon>
        <taxon>Gunneridae</taxon>
        <taxon>Pentapetalae</taxon>
        <taxon>rosids</taxon>
        <taxon>fabids</taxon>
        <taxon>Fabales</taxon>
        <taxon>Fabaceae</taxon>
        <taxon>Papilionoideae</taxon>
        <taxon>50 kb inversion clade</taxon>
        <taxon>NPAAA clade</taxon>
        <taxon>indigoferoid/millettioid clade</taxon>
        <taxon>Phaseoleae</taxon>
        <taxon>Canavalia</taxon>
    </lineage>
</organism>
<proteinExistence type="predicted"/>
<name>A0AAN9L6C4_CANGL</name>
<gene>
    <name evidence="1" type="ORF">VNO77_22603</name>
</gene>
<dbReference type="EMBL" id="JAYMYQ010000005">
    <property type="protein sequence ID" value="KAK7328494.1"/>
    <property type="molecule type" value="Genomic_DNA"/>
</dbReference>
<dbReference type="Proteomes" id="UP001367508">
    <property type="component" value="Unassembled WGS sequence"/>
</dbReference>
<comment type="caution">
    <text evidence="1">The sequence shown here is derived from an EMBL/GenBank/DDBJ whole genome shotgun (WGS) entry which is preliminary data.</text>
</comment>